<dbReference type="CDD" id="cd01948">
    <property type="entry name" value="EAL"/>
    <property type="match status" value="1"/>
</dbReference>
<evidence type="ECO:0000313" key="5">
    <source>
        <dbReference type="EMBL" id="CAB3827016.1"/>
    </source>
</evidence>
<dbReference type="PROSITE" id="PS50113">
    <property type="entry name" value="PAC"/>
    <property type="match status" value="1"/>
</dbReference>
<feature type="domain" description="PAS" evidence="1">
    <location>
        <begin position="176"/>
        <end position="218"/>
    </location>
</feature>
<dbReference type="InterPro" id="IPR052155">
    <property type="entry name" value="Biofilm_reg_signaling"/>
</dbReference>
<dbReference type="InterPro" id="IPR000014">
    <property type="entry name" value="PAS"/>
</dbReference>
<feature type="domain" description="PAC" evidence="2">
    <location>
        <begin position="253"/>
        <end position="303"/>
    </location>
</feature>
<evidence type="ECO:0000259" key="3">
    <source>
        <dbReference type="PROSITE" id="PS50883"/>
    </source>
</evidence>
<dbReference type="SMART" id="SM00091">
    <property type="entry name" value="PAS"/>
    <property type="match status" value="1"/>
</dbReference>
<dbReference type="InterPro" id="IPR001610">
    <property type="entry name" value="PAC"/>
</dbReference>
<dbReference type="AlphaFoldDB" id="A0A6S7CE28"/>
<gene>
    <name evidence="5" type="ORF">LMG1861_00559</name>
</gene>
<dbReference type="Gene3D" id="3.20.20.450">
    <property type="entry name" value="EAL domain"/>
    <property type="match status" value="1"/>
</dbReference>
<dbReference type="CDD" id="cd01949">
    <property type="entry name" value="GGDEF"/>
    <property type="match status" value="1"/>
</dbReference>
<accession>A0A6S7CE28</accession>
<dbReference type="Proteomes" id="UP000494105">
    <property type="component" value="Unassembled WGS sequence"/>
</dbReference>
<feature type="domain" description="EAL" evidence="3">
    <location>
        <begin position="472"/>
        <end position="725"/>
    </location>
</feature>
<dbReference type="SMART" id="SM00267">
    <property type="entry name" value="GGDEF"/>
    <property type="match status" value="1"/>
</dbReference>
<dbReference type="Gene3D" id="3.30.70.270">
    <property type="match status" value="1"/>
</dbReference>
<proteinExistence type="predicted"/>
<dbReference type="Gene3D" id="3.30.450.40">
    <property type="match status" value="1"/>
</dbReference>
<dbReference type="NCBIfam" id="TIGR00254">
    <property type="entry name" value="GGDEF"/>
    <property type="match status" value="1"/>
</dbReference>
<dbReference type="SMART" id="SM00086">
    <property type="entry name" value="PAC"/>
    <property type="match status" value="1"/>
</dbReference>
<dbReference type="SUPFAM" id="SSF55073">
    <property type="entry name" value="Nucleotide cyclase"/>
    <property type="match status" value="1"/>
</dbReference>
<dbReference type="InterPro" id="IPR001633">
    <property type="entry name" value="EAL_dom"/>
</dbReference>
<dbReference type="InterPro" id="IPR000160">
    <property type="entry name" value="GGDEF_dom"/>
</dbReference>
<dbReference type="SMART" id="SM00065">
    <property type="entry name" value="GAF"/>
    <property type="match status" value="1"/>
</dbReference>
<reference evidence="5 6" key="1">
    <citation type="submission" date="2020-04" db="EMBL/GenBank/DDBJ databases">
        <authorList>
            <person name="De Canck E."/>
        </authorList>
    </citation>
    <scope>NUCLEOTIDE SEQUENCE [LARGE SCALE GENOMIC DNA]</scope>
    <source>
        <strain evidence="5 6">LMG 1861</strain>
    </source>
</reference>
<dbReference type="SMART" id="SM00052">
    <property type="entry name" value="EAL"/>
    <property type="match status" value="1"/>
</dbReference>
<evidence type="ECO:0000259" key="4">
    <source>
        <dbReference type="PROSITE" id="PS50887"/>
    </source>
</evidence>
<dbReference type="InterPro" id="IPR029016">
    <property type="entry name" value="GAF-like_dom_sf"/>
</dbReference>
<dbReference type="PROSITE" id="PS50887">
    <property type="entry name" value="GGDEF"/>
    <property type="match status" value="1"/>
</dbReference>
<evidence type="ECO:0000259" key="2">
    <source>
        <dbReference type="PROSITE" id="PS50113"/>
    </source>
</evidence>
<dbReference type="Gene3D" id="3.30.450.20">
    <property type="entry name" value="PAS domain"/>
    <property type="match status" value="1"/>
</dbReference>
<dbReference type="Pfam" id="PF00990">
    <property type="entry name" value="GGDEF"/>
    <property type="match status" value="1"/>
</dbReference>
<dbReference type="SUPFAM" id="SSF55785">
    <property type="entry name" value="PYP-like sensor domain (PAS domain)"/>
    <property type="match status" value="1"/>
</dbReference>
<dbReference type="Pfam" id="PF01590">
    <property type="entry name" value="GAF"/>
    <property type="match status" value="1"/>
</dbReference>
<dbReference type="SUPFAM" id="SSF141868">
    <property type="entry name" value="EAL domain-like"/>
    <property type="match status" value="1"/>
</dbReference>
<feature type="domain" description="GGDEF" evidence="4">
    <location>
        <begin position="331"/>
        <end position="463"/>
    </location>
</feature>
<dbReference type="Pfam" id="PF00563">
    <property type="entry name" value="EAL"/>
    <property type="match status" value="1"/>
</dbReference>
<dbReference type="Pfam" id="PF13426">
    <property type="entry name" value="PAS_9"/>
    <property type="match status" value="1"/>
</dbReference>
<dbReference type="EMBL" id="CADILD010000001">
    <property type="protein sequence ID" value="CAB3827016.1"/>
    <property type="molecule type" value="Genomic_DNA"/>
</dbReference>
<dbReference type="RefSeq" id="WP_175127609.1">
    <property type="nucleotide sequence ID" value="NZ_CADILD010000001.1"/>
</dbReference>
<dbReference type="InterPro" id="IPR029787">
    <property type="entry name" value="Nucleotide_cyclase"/>
</dbReference>
<dbReference type="PROSITE" id="PS50883">
    <property type="entry name" value="EAL"/>
    <property type="match status" value="1"/>
</dbReference>
<dbReference type="InterPro" id="IPR000700">
    <property type="entry name" value="PAS-assoc_C"/>
</dbReference>
<dbReference type="SUPFAM" id="SSF55781">
    <property type="entry name" value="GAF domain-like"/>
    <property type="match status" value="1"/>
</dbReference>
<dbReference type="InterPro" id="IPR035965">
    <property type="entry name" value="PAS-like_dom_sf"/>
</dbReference>
<name>A0A6S7CE28_9BURK</name>
<dbReference type="InterPro" id="IPR043128">
    <property type="entry name" value="Rev_trsase/Diguanyl_cyclase"/>
</dbReference>
<sequence length="726" mass="79552">MPERPEPEGEHVAEAARLKALETYHLVDTPPSADFDRLAALAARLFDVPIALVSLVTADRQFFKARVGLDVCETPREISFCAHALQHREGIFVIPDALKDERFRHNPVVLGTPFVRFYAGHPLVAPGGEKLGTICLIDVKPRDDFGTAERHLLSDLAALVMDRMELHRLDYAKSISQARFENIAATSPDAIVCSDANGAITFWNSAAEKLFGYTPEEIAQLPSSVIVPFSWKAVHAEELLRLRTGQKMEFANQTVTTTAKRKDGSEFPAEISFSTWQEGRTTGIGAIIRDITERRQSEDRLYRLATRDPLTDLPNRGAWRECLTKALKKEKQLTVLLLDLDGFKEINDTFGHSAGDAVLKQLAARLDALFDQTIMLGRLGGDEFVVLLPGAENRAAIAAAEALIASLSAPYDYLGHLIEVGVSVGVALGPQHGSVPEDLLGAADLALYKAKAAGKGRYELFTPAIREVAVARRTFERELKSAFEAGEFEMHYQPQVYTANRRVLGAEALIRWNHPVRGMLTPASFIDVLGGKPSAAKVGEWILRRACQDAAPWRAAIPGFRISVNLFEAQFHAGTLLTTVQDVLASTGTPAAALELEIVENIVVRNDSATLALLHGLRDAGVGLAFDDYGTGYASLSLLKRYPVSRLKIDKSFMRDVLTDPEDAAVVRAIVYLGQSFGMEVIAEGIETDDQLGFLIENACRQAQGFLFGAPMPAPVFSQWLARQPE</sequence>
<dbReference type="PANTHER" id="PTHR44757:SF2">
    <property type="entry name" value="BIOFILM ARCHITECTURE MAINTENANCE PROTEIN MBAA"/>
    <property type="match status" value="1"/>
</dbReference>
<dbReference type="PROSITE" id="PS50112">
    <property type="entry name" value="PAS"/>
    <property type="match status" value="1"/>
</dbReference>
<organism evidence="5 6">
    <name type="scientific">Achromobacter piechaudii</name>
    <dbReference type="NCBI Taxonomy" id="72556"/>
    <lineage>
        <taxon>Bacteria</taxon>
        <taxon>Pseudomonadati</taxon>
        <taxon>Pseudomonadota</taxon>
        <taxon>Betaproteobacteria</taxon>
        <taxon>Burkholderiales</taxon>
        <taxon>Alcaligenaceae</taxon>
        <taxon>Achromobacter</taxon>
    </lineage>
</organism>
<protein>
    <submittedName>
        <fullName evidence="5">Uncharacterized protein</fullName>
    </submittedName>
</protein>
<evidence type="ECO:0000313" key="6">
    <source>
        <dbReference type="Proteomes" id="UP000494105"/>
    </source>
</evidence>
<dbReference type="PANTHER" id="PTHR44757">
    <property type="entry name" value="DIGUANYLATE CYCLASE DGCP"/>
    <property type="match status" value="1"/>
</dbReference>
<dbReference type="CDD" id="cd00130">
    <property type="entry name" value="PAS"/>
    <property type="match status" value="1"/>
</dbReference>
<dbReference type="InterPro" id="IPR003018">
    <property type="entry name" value="GAF"/>
</dbReference>
<evidence type="ECO:0000259" key="1">
    <source>
        <dbReference type="PROSITE" id="PS50112"/>
    </source>
</evidence>
<dbReference type="InterPro" id="IPR035919">
    <property type="entry name" value="EAL_sf"/>
</dbReference>
<dbReference type="NCBIfam" id="TIGR00229">
    <property type="entry name" value="sensory_box"/>
    <property type="match status" value="1"/>
</dbReference>